<gene>
    <name evidence="3" type="primary">LOC115213182</name>
</gene>
<reference evidence="3" key="1">
    <citation type="submission" date="2025-08" db="UniProtKB">
        <authorList>
            <consortium name="RefSeq"/>
        </authorList>
    </citation>
    <scope>IDENTIFICATION</scope>
</reference>
<proteinExistence type="predicted"/>
<dbReference type="InterPro" id="IPR000477">
    <property type="entry name" value="RT_dom"/>
</dbReference>
<dbReference type="PANTHER" id="PTHR47027:SF30">
    <property type="entry name" value="THAP-TYPE DOMAIN-CONTAINING PROTEIN"/>
    <property type="match status" value="1"/>
</dbReference>
<keyword evidence="2" id="KW-1185">Reference proteome</keyword>
<organism evidence="2 3">
    <name type="scientific">Octopus sinensis</name>
    <name type="common">East Asian common octopus</name>
    <dbReference type="NCBI Taxonomy" id="2607531"/>
    <lineage>
        <taxon>Eukaryota</taxon>
        <taxon>Metazoa</taxon>
        <taxon>Spiralia</taxon>
        <taxon>Lophotrochozoa</taxon>
        <taxon>Mollusca</taxon>
        <taxon>Cephalopoda</taxon>
        <taxon>Coleoidea</taxon>
        <taxon>Octopodiformes</taxon>
        <taxon>Octopoda</taxon>
        <taxon>Incirrata</taxon>
        <taxon>Octopodidae</taxon>
        <taxon>Octopus</taxon>
    </lineage>
</organism>
<dbReference type="Pfam" id="PF00078">
    <property type="entry name" value="RVT_1"/>
    <property type="match status" value="1"/>
</dbReference>
<evidence type="ECO:0000259" key="1">
    <source>
        <dbReference type="Pfam" id="PF00078"/>
    </source>
</evidence>
<evidence type="ECO:0000313" key="3">
    <source>
        <dbReference type="RefSeq" id="XP_029637978.1"/>
    </source>
</evidence>
<dbReference type="AlphaFoldDB" id="A0A6P7SJ09"/>
<dbReference type="KEGG" id="osn:115213182"/>
<name>A0A6P7SJ09_9MOLL</name>
<dbReference type="InterPro" id="IPR043502">
    <property type="entry name" value="DNA/RNA_pol_sf"/>
</dbReference>
<dbReference type="Proteomes" id="UP000515154">
    <property type="component" value="Linkage group LG6"/>
</dbReference>
<evidence type="ECO:0000313" key="2">
    <source>
        <dbReference type="Proteomes" id="UP000515154"/>
    </source>
</evidence>
<feature type="domain" description="Reverse transcriptase" evidence="1">
    <location>
        <begin position="133"/>
        <end position="242"/>
    </location>
</feature>
<dbReference type="CDD" id="cd01650">
    <property type="entry name" value="RT_nLTR_like"/>
    <property type="match status" value="1"/>
</dbReference>
<dbReference type="PANTHER" id="PTHR47027">
    <property type="entry name" value="REVERSE TRANSCRIPTASE DOMAIN-CONTAINING PROTEIN"/>
    <property type="match status" value="1"/>
</dbReference>
<accession>A0A6P7SJ09</accession>
<dbReference type="SUPFAM" id="SSF56672">
    <property type="entry name" value="DNA/RNA polymerases"/>
    <property type="match status" value="1"/>
</dbReference>
<protein>
    <submittedName>
        <fullName evidence="3">Uncharacterized protein LOC115213182</fullName>
    </submittedName>
</protein>
<dbReference type="RefSeq" id="XP_029637978.1">
    <property type="nucleotide sequence ID" value="XM_029782118.1"/>
</dbReference>
<sequence length="457" mass="52064">MAPPTRVPLHSSDGQDLPDNTSILARWSEHFQSLFSANRTIQDAAILRIPQLPLKEELNKPPTLEETIEAIGKLKSHKAAGVDDVPPKIWKNGGPMLHDFLVCCWEQSKLPQDLRDTVIITLYKNKGEKSDCFNYWGITLLSIAGKVLARILLNRLVSTIAEENLPKSQCGLRANRGTTDMVFVLCQLQEKCQEQNRGLCAAFVDLTKAFDTVSRTELWLILERPGCPTKFLQMCLQAHTKTQERLIQDLLFIDDAVLVAHTERALQRITSCLADASRLFGLAVSLKKTEVLHQPTPQEDYHPPHITICGTKLKSTQQFTYLGCIISFDARIDKEIENRLSKANRSFGRLYKRVWHNNNLKNKTKISVYRAVVLTTLLYGSETWITYRSYIRLLERFHQRCLRTILNIHWSDFITNIEVLERAEIPSIEAMLLKSHLRWAGHVSRMPCLANSPSATV</sequence>